<gene>
    <name evidence="3" type="ORF">UY82_C0020G0003</name>
</gene>
<dbReference type="AlphaFoldDB" id="A0A0G2A6L6"/>
<dbReference type="EMBL" id="LCRN01000020">
    <property type="protein sequence ID" value="KKW36542.1"/>
    <property type="molecule type" value="Genomic_DNA"/>
</dbReference>
<evidence type="ECO:0000313" key="3">
    <source>
        <dbReference type="EMBL" id="KKW36542.1"/>
    </source>
</evidence>
<proteinExistence type="predicted"/>
<keyword evidence="1" id="KW-0472">Membrane</keyword>
<reference evidence="3 4" key="1">
    <citation type="journal article" date="2015" name="Nature">
        <title>rRNA introns, odd ribosomes, and small enigmatic genomes across a large radiation of phyla.</title>
        <authorList>
            <person name="Brown C.T."/>
            <person name="Hug L.A."/>
            <person name="Thomas B.C."/>
            <person name="Sharon I."/>
            <person name="Castelle C.J."/>
            <person name="Singh A."/>
            <person name="Wilkins M.J."/>
            <person name="Williams K.H."/>
            <person name="Banfield J.F."/>
        </authorList>
    </citation>
    <scope>NUCLEOTIDE SEQUENCE [LARGE SCALE GENOMIC DNA]</scope>
</reference>
<name>A0A0G2A6L6_9BACT</name>
<keyword evidence="1" id="KW-0812">Transmembrane</keyword>
<feature type="chain" id="PRO_5002541713" evidence="2">
    <location>
        <begin position="26"/>
        <end position="124"/>
    </location>
</feature>
<protein>
    <submittedName>
        <fullName evidence="3">Uncharacterized protein</fullName>
    </submittedName>
</protein>
<evidence type="ECO:0000313" key="4">
    <source>
        <dbReference type="Proteomes" id="UP000033865"/>
    </source>
</evidence>
<organism evidence="3 4">
    <name type="scientific">Candidatus Uhrbacteria bacterium GW2011_GWC2_53_7</name>
    <dbReference type="NCBI Taxonomy" id="1618986"/>
    <lineage>
        <taxon>Bacteria</taxon>
        <taxon>Candidatus Uhriibacteriota</taxon>
    </lineage>
</organism>
<dbReference type="PATRIC" id="fig|1618986.3.peg.242"/>
<evidence type="ECO:0000256" key="2">
    <source>
        <dbReference type="SAM" id="SignalP"/>
    </source>
</evidence>
<evidence type="ECO:0000256" key="1">
    <source>
        <dbReference type="SAM" id="Phobius"/>
    </source>
</evidence>
<keyword evidence="1" id="KW-1133">Transmembrane helix</keyword>
<sequence>MKSFITILLGTALALGIFGMQMPSADSTMHGGMSAAEHSMMASECGSTTCTTTTPSDCAALCFVASGIKMNVGILPSQSLTLFILTAASILALVFSHQDTLLRLAFAPLTHFDPHLLLTTHKRE</sequence>
<accession>A0A0G2A6L6</accession>
<dbReference type="Proteomes" id="UP000033865">
    <property type="component" value="Unassembled WGS sequence"/>
</dbReference>
<feature type="signal peptide" evidence="2">
    <location>
        <begin position="1"/>
        <end position="25"/>
    </location>
</feature>
<comment type="caution">
    <text evidence="3">The sequence shown here is derived from an EMBL/GenBank/DDBJ whole genome shotgun (WGS) entry which is preliminary data.</text>
</comment>
<keyword evidence="2" id="KW-0732">Signal</keyword>
<feature type="transmembrane region" description="Helical" evidence="1">
    <location>
        <begin position="74"/>
        <end position="95"/>
    </location>
</feature>